<evidence type="ECO:0000313" key="2">
    <source>
        <dbReference type="EMBL" id="PQQ06404.1"/>
    </source>
</evidence>
<organism evidence="2 3">
    <name type="scientific">Prunus yedoensis var. nudiflora</name>
    <dbReference type="NCBI Taxonomy" id="2094558"/>
    <lineage>
        <taxon>Eukaryota</taxon>
        <taxon>Viridiplantae</taxon>
        <taxon>Streptophyta</taxon>
        <taxon>Embryophyta</taxon>
        <taxon>Tracheophyta</taxon>
        <taxon>Spermatophyta</taxon>
        <taxon>Magnoliopsida</taxon>
        <taxon>eudicotyledons</taxon>
        <taxon>Gunneridae</taxon>
        <taxon>Pentapetalae</taxon>
        <taxon>rosids</taxon>
        <taxon>fabids</taxon>
        <taxon>Rosales</taxon>
        <taxon>Rosaceae</taxon>
        <taxon>Amygdaloideae</taxon>
        <taxon>Amygdaleae</taxon>
        <taxon>Prunus</taxon>
    </lineage>
</organism>
<name>A0A314YNS3_PRUYE</name>
<evidence type="ECO:0000313" key="3">
    <source>
        <dbReference type="Proteomes" id="UP000250321"/>
    </source>
</evidence>
<accession>A0A314YNS3</accession>
<dbReference type="AlphaFoldDB" id="A0A314YNS3"/>
<dbReference type="Proteomes" id="UP000250321">
    <property type="component" value="Unassembled WGS sequence"/>
</dbReference>
<reference evidence="2 3" key="1">
    <citation type="submission" date="2018-02" db="EMBL/GenBank/DDBJ databases">
        <title>Draft genome of wild Prunus yedoensis var. nudiflora.</title>
        <authorList>
            <person name="Baek S."/>
            <person name="Kim J.-H."/>
            <person name="Choi K."/>
            <person name="Kim G.-B."/>
            <person name="Cho A."/>
            <person name="Jang H."/>
            <person name="Shin C.-H."/>
            <person name="Yu H.-J."/>
            <person name="Mun J.-H."/>
        </authorList>
    </citation>
    <scope>NUCLEOTIDE SEQUENCE [LARGE SCALE GENOMIC DNA]</scope>
    <source>
        <strain evidence="3">cv. Jeju island</strain>
        <tissue evidence="2">Leaf</tissue>
    </source>
</reference>
<gene>
    <name evidence="2" type="ORF">Pyn_17482</name>
</gene>
<dbReference type="EMBL" id="PJQY01000967">
    <property type="protein sequence ID" value="PQQ06404.1"/>
    <property type="molecule type" value="Genomic_DNA"/>
</dbReference>
<keyword evidence="3" id="KW-1185">Reference proteome</keyword>
<sequence length="133" mass="14852">MSLLYPIDMKLDEDMQQKIAKGCDEDNDRGWTVVANHKGKAKMSVGDGRTFKEAAKGIRIMEGDASSDVAEVGKTMGNGEPSGKGKARVRQFKLSLETKGEQLTAFKSPKNRIREEFEEKEAESWRSLECLTH</sequence>
<proteinExistence type="predicted"/>
<protein>
    <submittedName>
        <fullName evidence="2">Uncharacterized protein</fullName>
    </submittedName>
</protein>
<comment type="caution">
    <text evidence="2">The sequence shown here is derived from an EMBL/GenBank/DDBJ whole genome shotgun (WGS) entry which is preliminary data.</text>
</comment>
<feature type="region of interest" description="Disordered" evidence="1">
    <location>
        <begin position="69"/>
        <end position="89"/>
    </location>
</feature>
<evidence type="ECO:0000256" key="1">
    <source>
        <dbReference type="SAM" id="MobiDB-lite"/>
    </source>
</evidence>